<evidence type="ECO:0000313" key="2">
    <source>
        <dbReference type="EMBL" id="KAK1341270.1"/>
    </source>
</evidence>
<protein>
    <submittedName>
        <fullName evidence="2">Uncharacterized protein</fullName>
    </submittedName>
</protein>
<dbReference type="Proteomes" id="UP001177744">
    <property type="component" value="Unassembled WGS sequence"/>
</dbReference>
<accession>A0AA40I2C9</accession>
<sequence>MKHIILKIEKAALEKQKKEMSKLETRKRKLRLICDKHLRNQLVEVEIAVKIGMCTDFNPWTTEQELLEQALKHTNQQVHLKTGKDKEGLPETIGNVSRWLEQRKLLKSKD</sequence>
<comment type="caution">
    <text evidence="2">The sequence shown here is derived from an EMBL/GenBank/DDBJ whole genome shotgun (WGS) entry which is preliminary data.</text>
</comment>
<keyword evidence="3" id="KW-1185">Reference proteome</keyword>
<keyword evidence="1" id="KW-0175">Coiled coil</keyword>
<feature type="coiled-coil region" evidence="1">
    <location>
        <begin position="6"/>
        <end position="33"/>
    </location>
</feature>
<name>A0AA40I2C9_CNENI</name>
<dbReference type="EMBL" id="JAULJE010000007">
    <property type="protein sequence ID" value="KAK1341270.1"/>
    <property type="molecule type" value="Genomic_DNA"/>
</dbReference>
<proteinExistence type="predicted"/>
<gene>
    <name evidence="2" type="ORF">QTO34_017674</name>
</gene>
<evidence type="ECO:0000313" key="3">
    <source>
        <dbReference type="Proteomes" id="UP001177744"/>
    </source>
</evidence>
<dbReference type="AlphaFoldDB" id="A0AA40I2C9"/>
<evidence type="ECO:0000256" key="1">
    <source>
        <dbReference type="SAM" id="Coils"/>
    </source>
</evidence>
<reference evidence="2" key="1">
    <citation type="submission" date="2023-06" db="EMBL/GenBank/DDBJ databases">
        <title>Reference genome for the Northern bat (Eptesicus nilssonii), a most northern bat species.</title>
        <authorList>
            <person name="Laine V.N."/>
            <person name="Pulliainen A.T."/>
            <person name="Lilley T.M."/>
        </authorList>
    </citation>
    <scope>NUCLEOTIDE SEQUENCE</scope>
    <source>
        <strain evidence="2">BLF_Eptnil</strain>
        <tissue evidence="2">Kidney</tissue>
    </source>
</reference>
<organism evidence="2 3">
    <name type="scientific">Cnephaeus nilssonii</name>
    <name type="common">Northern bat</name>
    <name type="synonym">Eptesicus nilssonii</name>
    <dbReference type="NCBI Taxonomy" id="3371016"/>
    <lineage>
        <taxon>Eukaryota</taxon>
        <taxon>Metazoa</taxon>
        <taxon>Chordata</taxon>
        <taxon>Craniata</taxon>
        <taxon>Vertebrata</taxon>
        <taxon>Euteleostomi</taxon>
        <taxon>Mammalia</taxon>
        <taxon>Eutheria</taxon>
        <taxon>Laurasiatheria</taxon>
        <taxon>Chiroptera</taxon>
        <taxon>Yangochiroptera</taxon>
        <taxon>Vespertilionidae</taxon>
        <taxon>Cnephaeus</taxon>
    </lineage>
</organism>